<name>A0ABT1L8H9_9HYPH</name>
<organism evidence="1 2">
    <name type="scientific">Alsobacter ponti</name>
    <dbReference type="NCBI Taxonomy" id="2962936"/>
    <lineage>
        <taxon>Bacteria</taxon>
        <taxon>Pseudomonadati</taxon>
        <taxon>Pseudomonadota</taxon>
        <taxon>Alphaproteobacteria</taxon>
        <taxon>Hyphomicrobiales</taxon>
        <taxon>Alsobacteraceae</taxon>
        <taxon>Alsobacter</taxon>
    </lineage>
</organism>
<dbReference type="Pfam" id="PF20083">
    <property type="entry name" value="DUF6477"/>
    <property type="match status" value="1"/>
</dbReference>
<proteinExistence type="predicted"/>
<evidence type="ECO:0000313" key="2">
    <source>
        <dbReference type="Proteomes" id="UP001205890"/>
    </source>
</evidence>
<dbReference type="Proteomes" id="UP001205890">
    <property type="component" value="Unassembled WGS sequence"/>
</dbReference>
<reference evidence="1 2" key="1">
    <citation type="submission" date="2022-07" db="EMBL/GenBank/DDBJ databases">
        <authorList>
            <person name="Li W.-J."/>
            <person name="Deng Q.-Q."/>
        </authorList>
    </citation>
    <scope>NUCLEOTIDE SEQUENCE [LARGE SCALE GENOMIC DNA]</scope>
    <source>
        <strain evidence="1 2">SYSU M60028</strain>
    </source>
</reference>
<dbReference type="EMBL" id="JANCLU010000003">
    <property type="protein sequence ID" value="MCP8937810.1"/>
    <property type="molecule type" value="Genomic_DNA"/>
</dbReference>
<protein>
    <submittedName>
        <fullName evidence="1">DUF6477 family protein</fullName>
    </submittedName>
</protein>
<accession>A0ABT1L8H9</accession>
<keyword evidence="2" id="KW-1185">Reference proteome</keyword>
<dbReference type="InterPro" id="IPR045516">
    <property type="entry name" value="DUF6477"/>
</dbReference>
<comment type="caution">
    <text evidence="1">The sequence shown here is derived from an EMBL/GenBank/DDBJ whole genome shotgun (WGS) entry which is preliminary data.</text>
</comment>
<gene>
    <name evidence="1" type="ORF">NK718_04730</name>
</gene>
<evidence type="ECO:0000313" key="1">
    <source>
        <dbReference type="EMBL" id="MCP8937810.1"/>
    </source>
</evidence>
<sequence>MRRTVDGGAASYARGLHLWRLLRRKVPATGDEIVHALRAALDVERGLGLSGHWSYDLNRHIALSQALRAELAAAGESTRAQPGLGEG</sequence>